<name>A0A7Z0MQ45_9GAMM</name>
<dbReference type="AlphaFoldDB" id="A0A7Z0MQ45"/>
<gene>
    <name evidence="2" type="ORF">H0A75_07815</name>
</gene>
<feature type="domain" description="tRNA 2-selenouridine synthase AAA" evidence="1">
    <location>
        <begin position="5"/>
        <end position="58"/>
    </location>
</feature>
<dbReference type="EMBL" id="JACCHS010000160">
    <property type="protein sequence ID" value="NYT47480.1"/>
    <property type="molecule type" value="Genomic_DNA"/>
</dbReference>
<evidence type="ECO:0000313" key="2">
    <source>
        <dbReference type="EMBL" id="NYT47480.1"/>
    </source>
</evidence>
<comment type="caution">
    <text evidence="2">The sequence shown here is derived from an EMBL/GenBank/DDBJ whole genome shotgun (WGS) entry which is preliminary data.</text>
</comment>
<reference evidence="2 3" key="1">
    <citation type="submission" date="2020-05" db="EMBL/GenBank/DDBJ databases">
        <title>Horizontal transmission and recombination maintain forever young bacterial symbiont genomes.</title>
        <authorList>
            <person name="Russell S.L."/>
            <person name="Pepper-Tunick E."/>
            <person name="Svedberg J."/>
            <person name="Byrne A."/>
            <person name="Ruelas Castillo J."/>
            <person name="Vollmers C."/>
            <person name="Beinart R.A."/>
            <person name="Corbett-Detig R."/>
        </authorList>
    </citation>
    <scope>NUCLEOTIDE SEQUENCE [LARGE SCALE GENOMIC DNA]</scope>
    <source>
        <strain evidence="2">4727-3</strain>
    </source>
</reference>
<evidence type="ECO:0000259" key="1">
    <source>
        <dbReference type="Pfam" id="PF26341"/>
    </source>
</evidence>
<evidence type="ECO:0000313" key="3">
    <source>
        <dbReference type="Proteomes" id="UP000537890"/>
    </source>
</evidence>
<dbReference type="InterPro" id="IPR058840">
    <property type="entry name" value="AAA_SelU"/>
</dbReference>
<sequence>MEHLFATGESHLFDEGVRLLLLEYYDPMYQYQLKNKQRKLVFSGTEPEILAWVEDHLKTMT</sequence>
<protein>
    <recommendedName>
        <fullName evidence="1">tRNA 2-selenouridine synthase AAA domain-containing protein</fullName>
    </recommendedName>
</protein>
<organism evidence="2 3">
    <name type="scientific">Candidatus Methanofishera endochildressiae</name>
    <dbReference type="NCBI Taxonomy" id="2738884"/>
    <lineage>
        <taxon>Bacteria</taxon>
        <taxon>Pseudomonadati</taxon>
        <taxon>Pseudomonadota</taxon>
        <taxon>Gammaproteobacteria</taxon>
        <taxon>Candidatus Methanofishera</taxon>
    </lineage>
</organism>
<proteinExistence type="predicted"/>
<dbReference type="Proteomes" id="UP000537890">
    <property type="component" value="Unassembled WGS sequence"/>
</dbReference>
<accession>A0A7Z0MQ45</accession>
<dbReference type="Pfam" id="PF26341">
    <property type="entry name" value="AAA_SelU"/>
    <property type="match status" value="1"/>
</dbReference>